<sequence>MVAQIYFHRNPNGQTFIGSFDTHPRYQIFCLSILSGAFKVDSFWMVQQTDSKFSERVLAYSETSFPNKKTALRDLQNEKRNMVPTSDENSLLKDNDPSVESIKVSGIKRPQQTPASTKGNLVYVRRKTESEHHKNSTCNKANDQPIKLHEHDEKNQEQDPVHNSTVLIPESKTSPLVTHDSGKSNINLPTENSKGLLLIQQWEERYFRLQNFLKVLDLSNQDDYRQMLRSLTSVGLSKVAVELEKRSIQLSMEEAREIQRAKLVDTLHKIPTAEEHQSTK</sequence>
<gene>
    <name evidence="1" type="ORF">L2E82_11041</name>
</gene>
<evidence type="ECO:0000313" key="1">
    <source>
        <dbReference type="EMBL" id="KAI3781042.1"/>
    </source>
</evidence>
<evidence type="ECO:0000313" key="2">
    <source>
        <dbReference type="Proteomes" id="UP001055811"/>
    </source>
</evidence>
<comment type="caution">
    <text evidence="1">The sequence shown here is derived from an EMBL/GenBank/DDBJ whole genome shotgun (WGS) entry which is preliminary data.</text>
</comment>
<keyword evidence="2" id="KW-1185">Reference proteome</keyword>
<accession>A0ACB9GC40</accession>
<dbReference type="EMBL" id="CM042010">
    <property type="protein sequence ID" value="KAI3781042.1"/>
    <property type="molecule type" value="Genomic_DNA"/>
</dbReference>
<reference evidence="2" key="1">
    <citation type="journal article" date="2022" name="Mol. Ecol. Resour.">
        <title>The genomes of chicory, endive, great burdock and yacon provide insights into Asteraceae palaeo-polyploidization history and plant inulin production.</title>
        <authorList>
            <person name="Fan W."/>
            <person name="Wang S."/>
            <person name="Wang H."/>
            <person name="Wang A."/>
            <person name="Jiang F."/>
            <person name="Liu H."/>
            <person name="Zhao H."/>
            <person name="Xu D."/>
            <person name="Zhang Y."/>
        </authorList>
    </citation>
    <scope>NUCLEOTIDE SEQUENCE [LARGE SCALE GENOMIC DNA]</scope>
    <source>
        <strain evidence="2">cv. Punajuju</strain>
    </source>
</reference>
<reference evidence="1 2" key="2">
    <citation type="journal article" date="2022" name="Mol. Ecol. Resour.">
        <title>The genomes of chicory, endive, great burdock and yacon provide insights into Asteraceae paleo-polyploidization history and plant inulin production.</title>
        <authorList>
            <person name="Fan W."/>
            <person name="Wang S."/>
            <person name="Wang H."/>
            <person name="Wang A."/>
            <person name="Jiang F."/>
            <person name="Liu H."/>
            <person name="Zhao H."/>
            <person name="Xu D."/>
            <person name="Zhang Y."/>
        </authorList>
    </citation>
    <scope>NUCLEOTIDE SEQUENCE [LARGE SCALE GENOMIC DNA]</scope>
    <source>
        <strain evidence="2">cv. Punajuju</strain>
        <tissue evidence="1">Leaves</tissue>
    </source>
</reference>
<protein>
    <submittedName>
        <fullName evidence="1">Uncharacterized protein</fullName>
    </submittedName>
</protein>
<organism evidence="1 2">
    <name type="scientific">Cichorium intybus</name>
    <name type="common">Chicory</name>
    <dbReference type="NCBI Taxonomy" id="13427"/>
    <lineage>
        <taxon>Eukaryota</taxon>
        <taxon>Viridiplantae</taxon>
        <taxon>Streptophyta</taxon>
        <taxon>Embryophyta</taxon>
        <taxon>Tracheophyta</taxon>
        <taxon>Spermatophyta</taxon>
        <taxon>Magnoliopsida</taxon>
        <taxon>eudicotyledons</taxon>
        <taxon>Gunneridae</taxon>
        <taxon>Pentapetalae</taxon>
        <taxon>asterids</taxon>
        <taxon>campanulids</taxon>
        <taxon>Asterales</taxon>
        <taxon>Asteraceae</taxon>
        <taxon>Cichorioideae</taxon>
        <taxon>Cichorieae</taxon>
        <taxon>Cichoriinae</taxon>
        <taxon>Cichorium</taxon>
    </lineage>
</organism>
<name>A0ACB9GC40_CICIN</name>
<proteinExistence type="predicted"/>
<dbReference type="Proteomes" id="UP001055811">
    <property type="component" value="Linkage Group LG02"/>
</dbReference>